<keyword evidence="3" id="KW-1185">Reference proteome</keyword>
<dbReference type="AlphaFoldDB" id="A0A498H234"/>
<evidence type="ECO:0000313" key="3">
    <source>
        <dbReference type="Proteomes" id="UP000290932"/>
    </source>
</evidence>
<gene>
    <name evidence="2" type="ORF">ABH15_02715</name>
</gene>
<feature type="compositionally biased region" description="Basic and acidic residues" evidence="1">
    <location>
        <begin position="70"/>
        <end position="82"/>
    </location>
</feature>
<evidence type="ECO:0000313" key="2">
    <source>
        <dbReference type="EMBL" id="RXE57061.1"/>
    </source>
</evidence>
<accession>A0A498H234</accession>
<sequence length="82" mass="8169">MKAIRTQYLIAVLVLLALAVFSGGCLSGSSVPGPATAIVPAPVLGDLPSCQEATPVNSSSPAFSPVKAHAAAEPRRSPDATA</sequence>
<protein>
    <submittedName>
        <fullName evidence="2">Uncharacterized protein</fullName>
    </submittedName>
</protein>
<evidence type="ECO:0000256" key="1">
    <source>
        <dbReference type="SAM" id="MobiDB-lite"/>
    </source>
</evidence>
<comment type="caution">
    <text evidence="2">The sequence shown here is derived from an EMBL/GenBank/DDBJ whole genome shotgun (WGS) entry which is preliminary data.</text>
</comment>
<dbReference type="RefSeq" id="WP_128692817.1">
    <property type="nucleotide sequence ID" value="NZ_LHQS01000001.1"/>
</dbReference>
<dbReference type="EMBL" id="LHQS01000001">
    <property type="protein sequence ID" value="RXE57061.1"/>
    <property type="molecule type" value="Genomic_DNA"/>
</dbReference>
<feature type="region of interest" description="Disordered" evidence="1">
    <location>
        <begin position="50"/>
        <end position="82"/>
    </location>
</feature>
<feature type="compositionally biased region" description="Polar residues" evidence="1">
    <location>
        <begin position="51"/>
        <end position="62"/>
    </location>
</feature>
<reference evidence="2 3" key="1">
    <citation type="journal article" date="2015" name="Int. J. Syst. Evol. Microbiol.">
        <title>Methanoculleus taiwanensis sp. nov., a methanogen isolated from deep marine sediment at the deformation front area near Taiwan.</title>
        <authorList>
            <person name="Weng C.Y."/>
            <person name="Chen S.C."/>
            <person name="Lai M.C."/>
            <person name="Wu S.Y."/>
            <person name="Lin S."/>
            <person name="Yang T.F."/>
            <person name="Chen P.C."/>
        </authorList>
    </citation>
    <scope>NUCLEOTIDE SEQUENCE [LARGE SCALE GENOMIC DNA]</scope>
    <source>
        <strain evidence="2 3">CYW4</strain>
    </source>
</reference>
<name>A0A498H234_9EURY</name>
<dbReference type="Proteomes" id="UP000290932">
    <property type="component" value="Unassembled WGS sequence"/>
</dbReference>
<proteinExistence type="predicted"/>
<dbReference type="PROSITE" id="PS51257">
    <property type="entry name" value="PROKAR_LIPOPROTEIN"/>
    <property type="match status" value="1"/>
</dbReference>
<organism evidence="2 3">
    <name type="scientific">Methanoculleus taiwanensis</name>
    <dbReference type="NCBI Taxonomy" id="1550565"/>
    <lineage>
        <taxon>Archaea</taxon>
        <taxon>Methanobacteriati</taxon>
        <taxon>Methanobacteriota</taxon>
        <taxon>Stenosarchaea group</taxon>
        <taxon>Methanomicrobia</taxon>
        <taxon>Methanomicrobiales</taxon>
        <taxon>Methanomicrobiaceae</taxon>
        <taxon>Methanoculleus</taxon>
    </lineage>
</organism>